<dbReference type="Proteomes" id="UP000593932">
    <property type="component" value="Chromosome"/>
</dbReference>
<sequence>MHNLLGRPLAAVGLAVAVLVCAAPSMASPPGLVAPSYESLIARLEQTPSAMEAEALSDAANARAQQARALPNPTIGLEAENVYGTGPYTGLGNADTTVSISQPLELFGQRGARINAARAEANAVGLRSEQMLWQAAGRLALVYAEAEAAARRYELAAEALSLAEQDARAVSLLVKEGREATLRSVQADSEAEAARATLGQMQAMRDAAFARLSAIAMLDEPVQAIRDSLLDRSPPVNALDTDVPLAVRIAQAEYETANRRITVEQRRARPAVNATIGARRFRETGDDALIVGLNVSLPLFDRNRGGISAAYADQRAAEARLVAQQQDVKAARLAAEATLSASNMRAQASDSGVAAAEEAYRLARIGFDAGRISLLELRSTRAALNASRATAVDARIARVLAEIDLAGLEGRIPFREAQ</sequence>
<gene>
    <name evidence="3" type="ORF">INQ42_11155</name>
</gene>
<dbReference type="RefSeq" id="WP_194034331.1">
    <property type="nucleotide sequence ID" value="NZ_CP063657.1"/>
</dbReference>
<dbReference type="InterPro" id="IPR003423">
    <property type="entry name" value="OMP_efflux"/>
</dbReference>
<evidence type="ECO:0000256" key="1">
    <source>
        <dbReference type="ARBA" id="ARBA00007613"/>
    </source>
</evidence>
<dbReference type="EMBL" id="CP063657">
    <property type="protein sequence ID" value="QOW21773.1"/>
    <property type="molecule type" value="Genomic_DNA"/>
</dbReference>
<dbReference type="PANTHER" id="PTHR30203:SF24">
    <property type="entry name" value="BLR4935 PROTEIN"/>
    <property type="match status" value="1"/>
</dbReference>
<comment type="similarity">
    <text evidence="1">Belongs to the outer membrane factor (OMF) (TC 1.B.17) family.</text>
</comment>
<reference evidence="3 4" key="1">
    <citation type="submission" date="2020-10" db="EMBL/GenBank/DDBJ databases">
        <title>complete genome sequencing of Lysobacter sp. H23M41.</title>
        <authorList>
            <person name="Bae J.-W."/>
            <person name="Lee S.-Y."/>
        </authorList>
    </citation>
    <scope>NUCLEOTIDE SEQUENCE [LARGE SCALE GENOMIC DNA]</scope>
    <source>
        <strain evidence="3 4">H23M41</strain>
    </source>
</reference>
<dbReference type="Pfam" id="PF02321">
    <property type="entry name" value="OEP"/>
    <property type="match status" value="2"/>
</dbReference>
<dbReference type="Gene3D" id="1.20.1600.10">
    <property type="entry name" value="Outer membrane efflux proteins (OEP)"/>
    <property type="match status" value="1"/>
</dbReference>
<accession>A0A7S6UK35</accession>
<name>A0A7S6UK35_9GAMM</name>
<feature type="chain" id="PRO_5045074208" evidence="2">
    <location>
        <begin position="28"/>
        <end position="418"/>
    </location>
</feature>
<evidence type="ECO:0000313" key="3">
    <source>
        <dbReference type="EMBL" id="QOW21773.1"/>
    </source>
</evidence>
<keyword evidence="2" id="KW-0732">Signal</keyword>
<evidence type="ECO:0000256" key="2">
    <source>
        <dbReference type="SAM" id="SignalP"/>
    </source>
</evidence>
<feature type="signal peptide" evidence="2">
    <location>
        <begin position="1"/>
        <end position="27"/>
    </location>
</feature>
<dbReference type="SUPFAM" id="SSF56954">
    <property type="entry name" value="Outer membrane efflux proteins (OEP)"/>
    <property type="match status" value="1"/>
</dbReference>
<dbReference type="PANTHER" id="PTHR30203">
    <property type="entry name" value="OUTER MEMBRANE CATION EFFLUX PROTEIN"/>
    <property type="match status" value="1"/>
</dbReference>
<evidence type="ECO:0000313" key="4">
    <source>
        <dbReference type="Proteomes" id="UP000593932"/>
    </source>
</evidence>
<protein>
    <submittedName>
        <fullName evidence="3">TolC family protein</fullName>
    </submittedName>
</protein>
<organism evidence="3 4">
    <name type="scientific">Novilysobacter avium</name>
    <dbReference type="NCBI Taxonomy" id="2781023"/>
    <lineage>
        <taxon>Bacteria</taxon>
        <taxon>Pseudomonadati</taxon>
        <taxon>Pseudomonadota</taxon>
        <taxon>Gammaproteobacteria</taxon>
        <taxon>Lysobacterales</taxon>
        <taxon>Lysobacteraceae</taxon>
        <taxon>Novilysobacter</taxon>
    </lineage>
</organism>
<proteinExistence type="inferred from homology"/>
<dbReference type="InterPro" id="IPR010131">
    <property type="entry name" value="MdtP/NodT-like"/>
</dbReference>
<keyword evidence="4" id="KW-1185">Reference proteome</keyword>